<dbReference type="Pfam" id="PF23187">
    <property type="entry name" value="UBX7_N"/>
    <property type="match status" value="1"/>
</dbReference>
<proteinExistence type="predicted"/>
<feature type="region of interest" description="Disordered" evidence="1">
    <location>
        <begin position="425"/>
        <end position="455"/>
    </location>
</feature>
<dbReference type="PROSITE" id="PS50033">
    <property type="entry name" value="UBX"/>
    <property type="match status" value="1"/>
</dbReference>
<gene>
    <name evidence="3" type="ORF">CLIB1423_18S02146</name>
</gene>
<name>A0A9P0QSH5_9ASCO</name>
<dbReference type="GO" id="GO:0005783">
    <property type="term" value="C:endoplasmic reticulum"/>
    <property type="evidence" value="ECO:0007669"/>
    <property type="project" value="TreeGrafter"/>
</dbReference>
<reference evidence="3" key="1">
    <citation type="submission" date="2022-03" db="EMBL/GenBank/DDBJ databases">
        <authorList>
            <person name="Legras J.-L."/>
            <person name="Devillers H."/>
            <person name="Grondin C."/>
        </authorList>
    </citation>
    <scope>NUCLEOTIDE SEQUENCE</scope>
    <source>
        <strain evidence="3">CLIB 1423</strain>
    </source>
</reference>
<feature type="compositionally biased region" description="Polar residues" evidence="1">
    <location>
        <begin position="490"/>
        <end position="501"/>
    </location>
</feature>
<protein>
    <recommendedName>
        <fullName evidence="2">UBX domain-containing protein</fullName>
    </recommendedName>
</protein>
<evidence type="ECO:0000313" key="4">
    <source>
        <dbReference type="Proteomes" id="UP000837801"/>
    </source>
</evidence>
<dbReference type="SMART" id="SM00166">
    <property type="entry name" value="UBX"/>
    <property type="match status" value="1"/>
</dbReference>
<dbReference type="OrthoDB" id="2445133at2759"/>
<feature type="compositionally biased region" description="Basic and acidic residues" evidence="1">
    <location>
        <begin position="213"/>
        <end position="248"/>
    </location>
</feature>
<dbReference type="CDD" id="cd01767">
    <property type="entry name" value="UBX"/>
    <property type="match status" value="1"/>
</dbReference>
<feature type="compositionally biased region" description="Polar residues" evidence="1">
    <location>
        <begin position="440"/>
        <end position="455"/>
    </location>
</feature>
<dbReference type="PANTHER" id="PTHR46424:SF1">
    <property type="entry name" value="UBX DOMAIN-CONTAINING PROTEIN 4"/>
    <property type="match status" value="1"/>
</dbReference>
<feature type="region of interest" description="Disordered" evidence="1">
    <location>
        <begin position="122"/>
        <end position="248"/>
    </location>
</feature>
<feature type="compositionally biased region" description="Low complexity" evidence="1">
    <location>
        <begin position="140"/>
        <end position="163"/>
    </location>
</feature>
<dbReference type="PANTHER" id="PTHR46424">
    <property type="entry name" value="UBX DOMAIN-CONTAINING PROTEIN 4"/>
    <property type="match status" value="1"/>
</dbReference>
<dbReference type="Pfam" id="PF00789">
    <property type="entry name" value="UBX"/>
    <property type="match status" value="1"/>
</dbReference>
<feature type="compositionally biased region" description="Basic and acidic residues" evidence="1">
    <location>
        <begin position="547"/>
        <end position="556"/>
    </location>
</feature>
<dbReference type="Gene3D" id="3.10.20.90">
    <property type="entry name" value="Phosphatidylinositol 3-kinase Catalytic Subunit, Chain A, domain 1"/>
    <property type="match status" value="1"/>
</dbReference>
<organism evidence="3 4">
    <name type="scientific">[Candida] railenensis</name>
    <dbReference type="NCBI Taxonomy" id="45579"/>
    <lineage>
        <taxon>Eukaryota</taxon>
        <taxon>Fungi</taxon>
        <taxon>Dikarya</taxon>
        <taxon>Ascomycota</taxon>
        <taxon>Saccharomycotina</taxon>
        <taxon>Pichiomycetes</taxon>
        <taxon>Debaryomycetaceae</taxon>
        <taxon>Kurtzmaniella</taxon>
    </lineage>
</organism>
<evidence type="ECO:0000313" key="3">
    <source>
        <dbReference type="EMBL" id="CAH2354718.1"/>
    </source>
</evidence>
<feature type="domain" description="UBX" evidence="2">
    <location>
        <begin position="266"/>
        <end position="364"/>
    </location>
</feature>
<accession>A0A9P0QSH5</accession>
<feature type="compositionally biased region" description="Polar residues" evidence="1">
    <location>
        <begin position="509"/>
        <end position="542"/>
    </location>
</feature>
<sequence length="572" mass="63262">MIPDIFGTSVQEAVSASLSQNKPLLAFLTNEQEISQEFILKFLYTEGERNETVVDKLRSQFVCIKLIQGSVEFGYFQQIFQNLEVPSFYFIEKGNLLDIVNYESNPTEFPKKLERLVRYKAGNRTGEQEARARNPGDVGSSSQLEAASPSAPASTHASSAPQPEATAPSAEAPVSAPMAPLAHSPAPSTSPATTPASDSKLQQQQQRYKKSKKEQNLETQRIRALLEADEKERRAKQREERSLKEFTQDKIEQAQPVTDKPKEKTSTAKVCKLSIKLFDGSSLIHDFLPTQTLSQVRDWLDRETEGGIIPNTTSSMPAFASPSVPQPTHYVFYRPVLPRITYTDDQEFKTLDELELCPRSALILKPIYEDLGFTKSYPNAKASGVISNATYLAKRVGNALFSFFDYGVDHIEEDLESIRHRAASPFEDSASERGDINDGTGRSSGSSNLRDQNSGVDEFFSGMQVQLPNNSAPNLVSFDNVRDSNSLTNLQDQSFHTNPNSPRIPPSDIASQISRSSTPMLSRNLSSNRFRGISTSSNSSNGAGKGEPLDKDKDSEMTYNGNSVGLNEKKDE</sequence>
<dbReference type="EMBL" id="CAKXYY010000018">
    <property type="protein sequence ID" value="CAH2354718.1"/>
    <property type="molecule type" value="Genomic_DNA"/>
</dbReference>
<keyword evidence="4" id="KW-1185">Reference proteome</keyword>
<comment type="caution">
    <text evidence="3">The sequence shown here is derived from an EMBL/GenBank/DDBJ whole genome shotgun (WGS) entry which is preliminary data.</text>
</comment>
<dbReference type="SUPFAM" id="SSF54236">
    <property type="entry name" value="Ubiquitin-like"/>
    <property type="match status" value="1"/>
</dbReference>
<dbReference type="GO" id="GO:0036503">
    <property type="term" value="P:ERAD pathway"/>
    <property type="evidence" value="ECO:0007669"/>
    <property type="project" value="TreeGrafter"/>
</dbReference>
<dbReference type="InterPro" id="IPR001012">
    <property type="entry name" value="UBX_dom"/>
</dbReference>
<feature type="region of interest" description="Disordered" evidence="1">
    <location>
        <begin position="490"/>
        <end position="572"/>
    </location>
</feature>
<dbReference type="AlphaFoldDB" id="A0A9P0QSH5"/>
<dbReference type="InterPro" id="IPR029071">
    <property type="entry name" value="Ubiquitin-like_domsf"/>
</dbReference>
<feature type="compositionally biased region" description="Low complexity" evidence="1">
    <location>
        <begin position="179"/>
        <end position="206"/>
    </location>
</feature>
<dbReference type="Proteomes" id="UP000837801">
    <property type="component" value="Unassembled WGS sequence"/>
</dbReference>
<evidence type="ECO:0000256" key="1">
    <source>
        <dbReference type="SAM" id="MobiDB-lite"/>
    </source>
</evidence>
<evidence type="ECO:0000259" key="2">
    <source>
        <dbReference type="PROSITE" id="PS50033"/>
    </source>
</evidence>